<dbReference type="NCBIfam" id="TIGR00613">
    <property type="entry name" value="reco"/>
    <property type="match status" value="1"/>
</dbReference>
<keyword evidence="3 7" id="KW-0227">DNA damage</keyword>
<dbReference type="Gene3D" id="1.20.1440.120">
    <property type="entry name" value="Recombination protein O, C-terminal domain"/>
    <property type="match status" value="1"/>
</dbReference>
<evidence type="ECO:0000256" key="7">
    <source>
        <dbReference type="HAMAP-Rule" id="MF_00201"/>
    </source>
</evidence>
<evidence type="ECO:0000256" key="6">
    <source>
        <dbReference type="ARBA" id="ARBA00033409"/>
    </source>
</evidence>
<dbReference type="HAMAP" id="MF_00201">
    <property type="entry name" value="RecO"/>
    <property type="match status" value="1"/>
</dbReference>
<dbReference type="EMBL" id="FPKR01000002">
    <property type="protein sequence ID" value="SFZ72490.1"/>
    <property type="molecule type" value="Genomic_DNA"/>
</dbReference>
<dbReference type="InterPro" id="IPR012340">
    <property type="entry name" value="NA-bd_OB-fold"/>
</dbReference>
<keyword evidence="10" id="KW-1185">Reference proteome</keyword>
<organism evidence="9 10">
    <name type="scientific">Chitinimonas taiwanensis DSM 18899</name>
    <dbReference type="NCBI Taxonomy" id="1121279"/>
    <lineage>
        <taxon>Bacteria</taxon>
        <taxon>Pseudomonadati</taxon>
        <taxon>Pseudomonadota</taxon>
        <taxon>Betaproteobacteria</taxon>
        <taxon>Neisseriales</taxon>
        <taxon>Chitinibacteraceae</taxon>
        <taxon>Chitinimonas</taxon>
    </lineage>
</organism>
<dbReference type="InterPro" id="IPR037278">
    <property type="entry name" value="ARFGAP/RecO"/>
</dbReference>
<feature type="domain" description="DNA replication/recombination mediator RecO N-terminal" evidence="8">
    <location>
        <begin position="19"/>
        <end position="84"/>
    </location>
</feature>
<dbReference type="SUPFAM" id="SSF57863">
    <property type="entry name" value="ArfGap/RecO-like zinc finger"/>
    <property type="match status" value="1"/>
</dbReference>
<accession>A0A1K2H7D6</accession>
<dbReference type="Proteomes" id="UP000186513">
    <property type="component" value="Unassembled WGS sequence"/>
</dbReference>
<evidence type="ECO:0000256" key="1">
    <source>
        <dbReference type="ARBA" id="ARBA00007452"/>
    </source>
</evidence>
<dbReference type="STRING" id="1121279.SAMN02745887_00645"/>
<reference evidence="9 10" key="1">
    <citation type="submission" date="2016-11" db="EMBL/GenBank/DDBJ databases">
        <authorList>
            <person name="Jaros S."/>
            <person name="Januszkiewicz K."/>
            <person name="Wedrychowicz H."/>
        </authorList>
    </citation>
    <scope>NUCLEOTIDE SEQUENCE [LARGE SCALE GENOMIC DNA]</scope>
    <source>
        <strain evidence="9 10">DSM 18899</strain>
    </source>
</reference>
<dbReference type="GO" id="GO:0006302">
    <property type="term" value="P:double-strand break repair"/>
    <property type="evidence" value="ECO:0007669"/>
    <property type="project" value="TreeGrafter"/>
</dbReference>
<sequence length="247" mass="27073">MAATFARSKERVEASHSWLLHSYPYKETSLIIEVFSREHGRVAMVARGARRPTSALRGSLLAFQPLALSWFGSGALKTLHAAEWQGGVAQLAGLPLICGFYLNEVLLKLLPRQDAHPALQAAYATAIRALSVAQDGEVEPILRRFELTLLRELGYGLALDKDAHGSPISPTRHYRFLSGRGLLLDEQVAGEQGVPLAGSSVLAMARGEFADSLVAQQAKHWVRTMLAELLGDTPLHTRNILRDLHKL</sequence>
<evidence type="ECO:0000259" key="8">
    <source>
        <dbReference type="Pfam" id="PF11967"/>
    </source>
</evidence>
<proteinExistence type="inferred from homology"/>
<evidence type="ECO:0000313" key="10">
    <source>
        <dbReference type="Proteomes" id="UP000186513"/>
    </source>
</evidence>
<dbReference type="Pfam" id="PF02565">
    <property type="entry name" value="RecO_C"/>
    <property type="match status" value="1"/>
</dbReference>
<evidence type="ECO:0000256" key="3">
    <source>
        <dbReference type="ARBA" id="ARBA00022763"/>
    </source>
</evidence>
<dbReference type="GO" id="GO:0043590">
    <property type="term" value="C:bacterial nucleoid"/>
    <property type="evidence" value="ECO:0007669"/>
    <property type="project" value="TreeGrafter"/>
</dbReference>
<dbReference type="Pfam" id="PF11967">
    <property type="entry name" value="RecO_N"/>
    <property type="match status" value="1"/>
</dbReference>
<evidence type="ECO:0000256" key="4">
    <source>
        <dbReference type="ARBA" id="ARBA00023172"/>
    </source>
</evidence>
<dbReference type="SUPFAM" id="SSF50249">
    <property type="entry name" value="Nucleic acid-binding proteins"/>
    <property type="match status" value="1"/>
</dbReference>
<comment type="similarity">
    <text evidence="1 7">Belongs to the RecO family.</text>
</comment>
<evidence type="ECO:0000313" key="9">
    <source>
        <dbReference type="EMBL" id="SFZ72490.1"/>
    </source>
</evidence>
<dbReference type="InterPro" id="IPR022572">
    <property type="entry name" value="DNA_rep/recomb_RecO_N"/>
</dbReference>
<evidence type="ECO:0000256" key="5">
    <source>
        <dbReference type="ARBA" id="ARBA00023204"/>
    </source>
</evidence>
<dbReference type="OrthoDB" id="9804792at2"/>
<dbReference type="RefSeq" id="WP_072427185.1">
    <property type="nucleotide sequence ID" value="NZ_FPKR01000002.1"/>
</dbReference>
<evidence type="ECO:0000256" key="2">
    <source>
        <dbReference type="ARBA" id="ARBA00021310"/>
    </source>
</evidence>
<protein>
    <recommendedName>
        <fullName evidence="2 7">DNA repair protein RecO</fullName>
    </recommendedName>
    <alternativeName>
        <fullName evidence="6 7">Recombination protein O</fullName>
    </alternativeName>
</protein>
<keyword evidence="5 7" id="KW-0234">DNA repair</keyword>
<dbReference type="InterPro" id="IPR042242">
    <property type="entry name" value="RecO_C"/>
</dbReference>
<gene>
    <name evidence="7" type="primary">recO</name>
    <name evidence="9" type="ORF">SAMN02745887_00645</name>
</gene>
<dbReference type="Gene3D" id="2.40.50.140">
    <property type="entry name" value="Nucleic acid-binding proteins"/>
    <property type="match status" value="1"/>
</dbReference>
<dbReference type="PANTHER" id="PTHR33991">
    <property type="entry name" value="DNA REPAIR PROTEIN RECO"/>
    <property type="match status" value="1"/>
</dbReference>
<dbReference type="GO" id="GO:0006310">
    <property type="term" value="P:DNA recombination"/>
    <property type="evidence" value="ECO:0007669"/>
    <property type="project" value="UniProtKB-UniRule"/>
</dbReference>
<keyword evidence="4 7" id="KW-0233">DNA recombination</keyword>
<dbReference type="PANTHER" id="PTHR33991:SF1">
    <property type="entry name" value="DNA REPAIR PROTEIN RECO"/>
    <property type="match status" value="1"/>
</dbReference>
<comment type="function">
    <text evidence="7">Involved in DNA repair and RecF pathway recombination.</text>
</comment>
<dbReference type="InterPro" id="IPR003717">
    <property type="entry name" value="RecO"/>
</dbReference>
<dbReference type="AlphaFoldDB" id="A0A1K2H7D6"/>
<name>A0A1K2H7D6_9NEIS</name>